<evidence type="ECO:0000256" key="1">
    <source>
        <dbReference type="ARBA" id="ARBA00001946"/>
    </source>
</evidence>
<dbReference type="InterPro" id="IPR036691">
    <property type="entry name" value="Endo/exonu/phosph_ase_sf"/>
</dbReference>
<evidence type="ECO:0008006" key="8">
    <source>
        <dbReference type="Google" id="ProtNLM"/>
    </source>
</evidence>
<dbReference type="Proteomes" id="UP000261660">
    <property type="component" value="Unplaced"/>
</dbReference>
<dbReference type="GO" id="GO:0008311">
    <property type="term" value="F:double-stranded DNA 3'-5' DNA exonuclease activity"/>
    <property type="evidence" value="ECO:0007669"/>
    <property type="project" value="TreeGrafter"/>
</dbReference>
<reference evidence="6" key="1">
    <citation type="submission" date="2025-08" db="UniProtKB">
        <authorList>
            <consortium name="Ensembl"/>
        </authorList>
    </citation>
    <scope>IDENTIFICATION</scope>
</reference>
<reference evidence="6" key="2">
    <citation type="submission" date="2025-09" db="UniProtKB">
        <authorList>
            <consortium name="Ensembl"/>
        </authorList>
    </citation>
    <scope>IDENTIFICATION</scope>
</reference>
<dbReference type="Gene3D" id="3.60.10.10">
    <property type="entry name" value="Endonuclease/exonuclease/phosphatase"/>
    <property type="match status" value="1"/>
</dbReference>
<dbReference type="AlphaFoldDB" id="A0A3Q3G2C2"/>
<dbReference type="STRING" id="56723.ENSLBEP00000025814"/>
<evidence type="ECO:0000313" key="7">
    <source>
        <dbReference type="Proteomes" id="UP000261660"/>
    </source>
</evidence>
<accession>A0A3Q3G2C2</accession>
<dbReference type="SUPFAM" id="SSF56219">
    <property type="entry name" value="DNase I-like"/>
    <property type="match status" value="1"/>
</dbReference>
<dbReference type="PANTHER" id="PTHR22748:SF6">
    <property type="entry name" value="DNA-(APURINIC OR APYRIMIDINIC SITE) ENDONUCLEASE"/>
    <property type="match status" value="1"/>
</dbReference>
<protein>
    <recommendedName>
        <fullName evidence="8">Endonuclease/exonuclease/phosphatase domain-containing protein</fullName>
    </recommendedName>
</protein>
<dbReference type="PANTHER" id="PTHR22748">
    <property type="entry name" value="AP ENDONUCLEASE"/>
    <property type="match status" value="1"/>
</dbReference>
<dbReference type="Ensembl" id="ENSLBET00000027104.1">
    <property type="protein sequence ID" value="ENSLBEP00000025814.1"/>
    <property type="gene ID" value="ENSLBEG00000019685.1"/>
</dbReference>
<feature type="region of interest" description="Disordered" evidence="5">
    <location>
        <begin position="135"/>
        <end position="154"/>
    </location>
</feature>
<organism evidence="6 7">
    <name type="scientific">Labrus bergylta</name>
    <name type="common">ballan wrasse</name>
    <dbReference type="NCBI Taxonomy" id="56723"/>
    <lineage>
        <taxon>Eukaryota</taxon>
        <taxon>Metazoa</taxon>
        <taxon>Chordata</taxon>
        <taxon>Craniata</taxon>
        <taxon>Vertebrata</taxon>
        <taxon>Euteleostomi</taxon>
        <taxon>Actinopterygii</taxon>
        <taxon>Neopterygii</taxon>
        <taxon>Teleostei</taxon>
        <taxon>Neoteleostei</taxon>
        <taxon>Acanthomorphata</taxon>
        <taxon>Eupercaria</taxon>
        <taxon>Labriformes</taxon>
        <taxon>Labridae</taxon>
        <taxon>Labrus</taxon>
    </lineage>
</organism>
<evidence type="ECO:0000313" key="6">
    <source>
        <dbReference type="Ensembl" id="ENSLBEP00000025814.1"/>
    </source>
</evidence>
<dbReference type="GO" id="GO:0046872">
    <property type="term" value="F:metal ion binding"/>
    <property type="evidence" value="ECO:0007669"/>
    <property type="project" value="UniProtKB-KW"/>
</dbReference>
<dbReference type="GO" id="GO:0005634">
    <property type="term" value="C:nucleus"/>
    <property type="evidence" value="ECO:0007669"/>
    <property type="project" value="TreeGrafter"/>
</dbReference>
<keyword evidence="3" id="KW-0378">Hydrolase</keyword>
<dbReference type="GO" id="GO:0008081">
    <property type="term" value="F:phosphoric diester hydrolase activity"/>
    <property type="evidence" value="ECO:0007669"/>
    <property type="project" value="TreeGrafter"/>
</dbReference>
<evidence type="ECO:0000256" key="4">
    <source>
        <dbReference type="ARBA" id="ARBA00022842"/>
    </source>
</evidence>
<keyword evidence="7" id="KW-1185">Reference proteome</keyword>
<dbReference type="InterPro" id="IPR004808">
    <property type="entry name" value="AP_endonuc_1"/>
</dbReference>
<proteinExistence type="predicted"/>
<name>A0A3Q3G2C2_9LABR</name>
<feature type="compositionally biased region" description="Basic and acidic residues" evidence="5">
    <location>
        <begin position="136"/>
        <end position="154"/>
    </location>
</feature>
<dbReference type="GO" id="GO:0006284">
    <property type="term" value="P:base-excision repair"/>
    <property type="evidence" value="ECO:0007669"/>
    <property type="project" value="TreeGrafter"/>
</dbReference>
<dbReference type="GeneTree" id="ENSGT00940000177144"/>
<comment type="cofactor">
    <cofactor evidence="1">
        <name>Mg(2+)</name>
        <dbReference type="ChEBI" id="CHEBI:18420"/>
    </cofactor>
</comment>
<evidence type="ECO:0000256" key="3">
    <source>
        <dbReference type="ARBA" id="ARBA00022801"/>
    </source>
</evidence>
<keyword evidence="2" id="KW-0479">Metal-binding</keyword>
<keyword evidence="4" id="KW-0460">Magnesium</keyword>
<dbReference type="GO" id="GO:0003906">
    <property type="term" value="F:DNA-(apurinic or apyrimidinic site) endonuclease activity"/>
    <property type="evidence" value="ECO:0007669"/>
    <property type="project" value="TreeGrafter"/>
</dbReference>
<evidence type="ECO:0000256" key="5">
    <source>
        <dbReference type="SAM" id="MobiDB-lite"/>
    </source>
</evidence>
<evidence type="ECO:0000256" key="2">
    <source>
        <dbReference type="ARBA" id="ARBA00022723"/>
    </source>
</evidence>
<dbReference type="InParanoid" id="A0A3Q3G2C2"/>
<sequence>MFFAPYQNLSFPSPHLDLNIISLNVNGLNNIVKRKMERDKGDFVFLQETHLRRQEHEKLKKTTNSQANCTTDKEGRYVLVVGKIESVDFSFLNVYYPPDTGPELMSKVIDLLMTKSKGVGILGGDLKMIMNTKLDSSNEKKSQSRENCKCPEES</sequence>